<proteinExistence type="predicted"/>
<reference evidence="1 2" key="1">
    <citation type="submission" date="2015-10" db="EMBL/GenBank/DDBJ databases">
        <title>Genome analyses suggest a sexual origin of heterokaryosis in a supposedly ancient asexual fungus.</title>
        <authorList>
            <person name="Ropars J."/>
            <person name="Sedzielewska K."/>
            <person name="Noel J."/>
            <person name="Charron P."/>
            <person name="Farinelli L."/>
            <person name="Marton T."/>
            <person name="Kruger M."/>
            <person name="Pelin A."/>
            <person name="Brachmann A."/>
            <person name="Corradi N."/>
        </authorList>
    </citation>
    <scope>NUCLEOTIDE SEQUENCE [LARGE SCALE GENOMIC DNA]</scope>
    <source>
        <strain evidence="1 2">A4</strain>
    </source>
</reference>
<dbReference type="EMBL" id="LLXI01005786">
    <property type="protein sequence ID" value="PKY61731.1"/>
    <property type="molecule type" value="Genomic_DNA"/>
</dbReference>
<accession>A0A2I1HS69</accession>
<dbReference type="Pfam" id="PF08011">
    <property type="entry name" value="PDDEXK_9"/>
    <property type="match status" value="1"/>
</dbReference>
<keyword evidence="2" id="KW-1185">Reference proteome</keyword>
<name>A0A2I1HS69_9GLOM</name>
<organism evidence="1 2">
    <name type="scientific">Rhizophagus irregularis</name>
    <dbReference type="NCBI Taxonomy" id="588596"/>
    <lineage>
        <taxon>Eukaryota</taxon>
        <taxon>Fungi</taxon>
        <taxon>Fungi incertae sedis</taxon>
        <taxon>Mucoromycota</taxon>
        <taxon>Glomeromycotina</taxon>
        <taxon>Glomeromycetes</taxon>
        <taxon>Glomerales</taxon>
        <taxon>Glomeraceae</taxon>
        <taxon>Rhizophagus</taxon>
    </lineage>
</organism>
<sequence>MVKFQGYKLTLNKESGLRCFDIKIEPIEKAIYKIRAILEIKIVKKNEKKNNGNDELQNKAEEELKQISEKCYHSSISEFTEKLIECGFVF</sequence>
<protein>
    <submittedName>
        <fullName evidence="1">Uncharacterized protein</fullName>
    </submittedName>
</protein>
<gene>
    <name evidence="1" type="ORF">RhiirA4_487111</name>
</gene>
<dbReference type="InterPro" id="IPR012547">
    <property type="entry name" value="PDDEXK_9"/>
</dbReference>
<comment type="caution">
    <text evidence="1">The sequence shown here is derived from an EMBL/GenBank/DDBJ whole genome shotgun (WGS) entry which is preliminary data.</text>
</comment>
<dbReference type="AlphaFoldDB" id="A0A2I1HS69"/>
<dbReference type="Proteomes" id="UP000234323">
    <property type="component" value="Unassembled WGS sequence"/>
</dbReference>
<evidence type="ECO:0000313" key="1">
    <source>
        <dbReference type="EMBL" id="PKY61731.1"/>
    </source>
</evidence>
<evidence type="ECO:0000313" key="2">
    <source>
        <dbReference type="Proteomes" id="UP000234323"/>
    </source>
</evidence>